<evidence type="ECO:0000313" key="6">
    <source>
        <dbReference type="EMBL" id="KAJ6835534.1"/>
    </source>
</evidence>
<dbReference type="InterPro" id="IPR005630">
    <property type="entry name" value="Terpene_synthase_metal-bd"/>
</dbReference>
<dbReference type="PANTHER" id="PTHR31225">
    <property type="entry name" value="OS04G0344100 PROTEIN-RELATED"/>
    <property type="match status" value="1"/>
</dbReference>
<evidence type="ECO:0000256" key="3">
    <source>
        <dbReference type="ARBA" id="ARBA00023239"/>
    </source>
</evidence>
<evidence type="ECO:0000259" key="4">
    <source>
        <dbReference type="Pfam" id="PF01397"/>
    </source>
</evidence>
<dbReference type="FunFam" id="1.50.10.130:FF:000001">
    <property type="entry name" value="Isoprene synthase, chloroplastic"/>
    <property type="match status" value="1"/>
</dbReference>
<dbReference type="InterPro" id="IPR001906">
    <property type="entry name" value="Terpene_synth_N"/>
</dbReference>
<dbReference type="GO" id="GO:0000287">
    <property type="term" value="F:magnesium ion binding"/>
    <property type="evidence" value="ECO:0007669"/>
    <property type="project" value="InterPro"/>
</dbReference>
<dbReference type="PANTHER" id="PTHR31225:SF93">
    <property type="entry name" value="ALPHA-HUMULENE_(-)-(E)-BETA-CARYOPHYLLENE SYNTHASE"/>
    <property type="match status" value="1"/>
</dbReference>
<keyword evidence="7" id="KW-1185">Reference proteome</keyword>
<gene>
    <name evidence="6" type="ORF">M6B38_332380</name>
</gene>
<name>A0AAX6H472_IRIPA</name>
<proteinExistence type="predicted"/>
<dbReference type="Proteomes" id="UP001140949">
    <property type="component" value="Unassembled WGS sequence"/>
</dbReference>
<keyword evidence="1" id="KW-0479">Metal-binding</keyword>
<evidence type="ECO:0000313" key="7">
    <source>
        <dbReference type="Proteomes" id="UP001140949"/>
    </source>
</evidence>
<reference evidence="6" key="1">
    <citation type="journal article" date="2023" name="GigaByte">
        <title>Genome assembly of the bearded iris, Iris pallida Lam.</title>
        <authorList>
            <person name="Bruccoleri R.E."/>
            <person name="Oakeley E.J."/>
            <person name="Faust A.M.E."/>
            <person name="Altorfer M."/>
            <person name="Dessus-Babus S."/>
            <person name="Burckhardt D."/>
            <person name="Oertli M."/>
            <person name="Naumann U."/>
            <person name="Petersen F."/>
            <person name="Wong J."/>
        </authorList>
    </citation>
    <scope>NUCLEOTIDE SEQUENCE</scope>
    <source>
        <strain evidence="6">GSM-AAB239-AS_SAM_17_03QT</strain>
    </source>
</reference>
<evidence type="ECO:0000259" key="5">
    <source>
        <dbReference type="Pfam" id="PF03936"/>
    </source>
</evidence>
<dbReference type="InterPro" id="IPR008949">
    <property type="entry name" value="Isoprenoid_synthase_dom_sf"/>
</dbReference>
<organism evidence="6 7">
    <name type="scientific">Iris pallida</name>
    <name type="common">Sweet iris</name>
    <dbReference type="NCBI Taxonomy" id="29817"/>
    <lineage>
        <taxon>Eukaryota</taxon>
        <taxon>Viridiplantae</taxon>
        <taxon>Streptophyta</taxon>
        <taxon>Embryophyta</taxon>
        <taxon>Tracheophyta</taxon>
        <taxon>Spermatophyta</taxon>
        <taxon>Magnoliopsida</taxon>
        <taxon>Liliopsida</taxon>
        <taxon>Asparagales</taxon>
        <taxon>Iridaceae</taxon>
        <taxon>Iridoideae</taxon>
        <taxon>Irideae</taxon>
        <taxon>Iris</taxon>
    </lineage>
</organism>
<feature type="domain" description="Terpene synthase metal-binding" evidence="5">
    <location>
        <begin position="194"/>
        <end position="432"/>
    </location>
</feature>
<sequence length="489" mass="57269">MFSTNDLAEKLTLVDDLHRLGIYYHFEDEIREAITSINDYVDDAIGDIRLVALRFRLLRQEGYAVSPGVFRKFKDSEGKFKQELSYDVEGLLQLYEASMLGTNDEPILKEAMDFARGHMERMKGEKPHTAQIERALETPFHRGVRRLEARLYIPVYAKSKACNAILLELAKLDFNHLQSIHQAEIQSFYVWSEEVGLMNNLPFYRDRVAESYFWILGVWFEPRYSIERLLLSKLFNLMTVIDDMYDAYGTMKELQLFTNEIERWDFQDVDGLPEYMQIFLNAFAGFMIEIEEELRKKGTLHHRHYIIELFKSFVRANFQDAIWTNNGYKPTFEEYLNVSLVTVGYPLLISASLCLMEKDLSKDILEWLLSVPKIVKASSMLFRLVDDLLTSEFEQQRKHLDSSLQICMRDEGITEQEAVAKLKSMAEKAWKDINKEWLSSLPSRKHLNLLALNYTRTAEVIYEHEDSYTNPEGHMKENITLLLIHPIED</sequence>
<dbReference type="InterPro" id="IPR036965">
    <property type="entry name" value="Terpene_synth_N_sf"/>
</dbReference>
<dbReference type="Gene3D" id="1.10.600.10">
    <property type="entry name" value="Farnesyl Diphosphate Synthase"/>
    <property type="match status" value="1"/>
</dbReference>
<comment type="caution">
    <text evidence="6">The sequence shown here is derived from an EMBL/GenBank/DDBJ whole genome shotgun (WGS) entry which is preliminary data.</text>
</comment>
<dbReference type="InterPro" id="IPR034741">
    <property type="entry name" value="Terpene_cyclase-like_1_C"/>
</dbReference>
<dbReference type="Gene3D" id="1.50.10.130">
    <property type="entry name" value="Terpene synthase, N-terminal domain"/>
    <property type="match status" value="1"/>
</dbReference>
<dbReference type="InterPro" id="IPR008930">
    <property type="entry name" value="Terpenoid_cyclase/PrenylTrfase"/>
</dbReference>
<dbReference type="InterPro" id="IPR050148">
    <property type="entry name" value="Terpene_synthase-like"/>
</dbReference>
<dbReference type="SUPFAM" id="SSF48576">
    <property type="entry name" value="Terpenoid synthases"/>
    <property type="match status" value="1"/>
</dbReference>
<dbReference type="InterPro" id="IPR044814">
    <property type="entry name" value="Terpene_cyclase_plant_C1"/>
</dbReference>
<evidence type="ECO:0000256" key="2">
    <source>
        <dbReference type="ARBA" id="ARBA00022842"/>
    </source>
</evidence>
<keyword evidence="3" id="KW-0456">Lyase</keyword>
<dbReference type="CDD" id="cd00684">
    <property type="entry name" value="Terpene_cyclase_plant_C1"/>
    <property type="match status" value="1"/>
</dbReference>
<protein>
    <submittedName>
        <fullName evidence="6">(-)-germacrene D synthase-like</fullName>
    </submittedName>
</protein>
<dbReference type="SUPFAM" id="SSF48239">
    <property type="entry name" value="Terpenoid cyclases/Protein prenyltransferases"/>
    <property type="match status" value="1"/>
</dbReference>
<dbReference type="GO" id="GO:0016102">
    <property type="term" value="P:diterpenoid biosynthetic process"/>
    <property type="evidence" value="ECO:0007669"/>
    <property type="project" value="InterPro"/>
</dbReference>
<dbReference type="Pfam" id="PF01397">
    <property type="entry name" value="Terpene_synth"/>
    <property type="match status" value="1"/>
</dbReference>
<dbReference type="FunFam" id="1.10.600.10:FF:000007">
    <property type="entry name" value="Isoprene synthase, chloroplastic"/>
    <property type="match status" value="1"/>
</dbReference>
<dbReference type="AlphaFoldDB" id="A0AAX6H472"/>
<dbReference type="EMBL" id="JANAVB010013397">
    <property type="protein sequence ID" value="KAJ6835534.1"/>
    <property type="molecule type" value="Genomic_DNA"/>
</dbReference>
<dbReference type="SFLD" id="SFLDG01019">
    <property type="entry name" value="Terpene_Cyclase_Like_1_C_Termi"/>
    <property type="match status" value="1"/>
</dbReference>
<dbReference type="GO" id="GO:0010333">
    <property type="term" value="F:terpene synthase activity"/>
    <property type="evidence" value="ECO:0007669"/>
    <property type="project" value="InterPro"/>
</dbReference>
<evidence type="ECO:0000256" key="1">
    <source>
        <dbReference type="ARBA" id="ARBA00022723"/>
    </source>
</evidence>
<keyword evidence="2" id="KW-0460">Magnesium</keyword>
<dbReference type="SFLD" id="SFLDS00005">
    <property type="entry name" value="Isoprenoid_Synthase_Type_I"/>
    <property type="match status" value="1"/>
</dbReference>
<accession>A0AAX6H472</accession>
<feature type="domain" description="Terpene synthase N-terminal" evidence="4">
    <location>
        <begin position="4"/>
        <end position="136"/>
    </location>
</feature>
<dbReference type="Pfam" id="PF03936">
    <property type="entry name" value="Terpene_synth_C"/>
    <property type="match status" value="1"/>
</dbReference>
<reference evidence="6" key="2">
    <citation type="submission" date="2023-04" db="EMBL/GenBank/DDBJ databases">
        <authorList>
            <person name="Bruccoleri R.E."/>
            <person name="Oakeley E.J."/>
            <person name="Faust A.-M."/>
            <person name="Dessus-Babus S."/>
            <person name="Altorfer M."/>
            <person name="Burckhardt D."/>
            <person name="Oertli M."/>
            <person name="Naumann U."/>
            <person name="Petersen F."/>
            <person name="Wong J."/>
        </authorList>
    </citation>
    <scope>NUCLEOTIDE SEQUENCE</scope>
    <source>
        <strain evidence="6">GSM-AAB239-AS_SAM_17_03QT</strain>
        <tissue evidence="6">Leaf</tissue>
    </source>
</reference>